<evidence type="ECO:0000256" key="5">
    <source>
        <dbReference type="ARBA" id="ARBA00023136"/>
    </source>
</evidence>
<keyword evidence="9" id="KW-1185">Reference proteome</keyword>
<keyword evidence="4" id="KW-0560">Oxidoreductase</keyword>
<accession>A0A6A4NTB8</accession>
<organism evidence="8 9">
    <name type="scientific">Lupinus albus</name>
    <name type="common">White lupine</name>
    <name type="synonym">Lupinus termis</name>
    <dbReference type="NCBI Taxonomy" id="3870"/>
    <lineage>
        <taxon>Eukaryota</taxon>
        <taxon>Viridiplantae</taxon>
        <taxon>Streptophyta</taxon>
        <taxon>Embryophyta</taxon>
        <taxon>Tracheophyta</taxon>
        <taxon>Spermatophyta</taxon>
        <taxon>Magnoliopsida</taxon>
        <taxon>eudicotyledons</taxon>
        <taxon>Gunneridae</taxon>
        <taxon>Pentapetalae</taxon>
        <taxon>rosids</taxon>
        <taxon>fabids</taxon>
        <taxon>Fabales</taxon>
        <taxon>Fabaceae</taxon>
        <taxon>Papilionoideae</taxon>
        <taxon>50 kb inversion clade</taxon>
        <taxon>genistoids sensu lato</taxon>
        <taxon>core genistoids</taxon>
        <taxon>Genisteae</taxon>
        <taxon>Lupinus</taxon>
    </lineage>
</organism>
<dbReference type="GO" id="GO:0000293">
    <property type="term" value="F:ferric-chelate reductase activity"/>
    <property type="evidence" value="ECO:0007669"/>
    <property type="project" value="TreeGrafter"/>
</dbReference>
<evidence type="ECO:0000259" key="7">
    <source>
        <dbReference type="Pfam" id="PF01794"/>
    </source>
</evidence>
<comment type="caution">
    <text evidence="8">The sequence shown here is derived from an EMBL/GenBank/DDBJ whole genome shotgun (WGS) entry which is preliminary data.</text>
</comment>
<keyword evidence="2 6" id="KW-0812">Transmembrane</keyword>
<feature type="domain" description="Ferric oxidoreductase" evidence="7">
    <location>
        <begin position="182"/>
        <end position="241"/>
    </location>
</feature>
<dbReference type="OrthoDB" id="167398at2759"/>
<comment type="subcellular location">
    <subcellularLocation>
        <location evidence="1">Membrane</location>
        <topology evidence="1">Multi-pass membrane protein</topology>
    </subcellularLocation>
</comment>
<dbReference type="Proteomes" id="UP000447434">
    <property type="component" value="Chromosome 17"/>
</dbReference>
<keyword evidence="3 6" id="KW-1133">Transmembrane helix</keyword>
<dbReference type="EMBL" id="WOCE01000017">
    <property type="protein sequence ID" value="KAE9595483.1"/>
    <property type="molecule type" value="Genomic_DNA"/>
</dbReference>
<sequence>MADQEETLKRSPSQEKYGRAQSAIKILFLVVFVGWIFIWIMLPTNTTNFKWLPQLQKETNSTYYGIEGASILIYTSPVLVMAALGCLYLHIAKKLNDSNTESCKVPKLDLAIFNRPILVKGPLGIVSGTELAFFLMFIALLIWSFATYLHNGFGTITPQLAAKDNLTIWQEKLNTAAVRVALLGNICLTFLFFPVARGSSLLPFFGLTSEGSIKYHIWLGHIVMTLFTTHGICRTTFWAVTNQISQVN</sequence>
<dbReference type="AlphaFoldDB" id="A0A6A4NTB8"/>
<evidence type="ECO:0000256" key="1">
    <source>
        <dbReference type="ARBA" id="ARBA00004141"/>
    </source>
</evidence>
<gene>
    <name evidence="8" type="ORF">Lalb_Chr17g0339271</name>
</gene>
<dbReference type="InterPro" id="IPR050369">
    <property type="entry name" value="RBOH/FRE"/>
</dbReference>
<dbReference type="Pfam" id="PF01794">
    <property type="entry name" value="Ferric_reduct"/>
    <property type="match status" value="1"/>
</dbReference>
<dbReference type="GO" id="GO:0005886">
    <property type="term" value="C:plasma membrane"/>
    <property type="evidence" value="ECO:0007669"/>
    <property type="project" value="TreeGrafter"/>
</dbReference>
<protein>
    <submittedName>
        <fullName evidence="8">Putative ferric-chelate reductase (NADH)</fullName>
    </submittedName>
</protein>
<evidence type="ECO:0000256" key="2">
    <source>
        <dbReference type="ARBA" id="ARBA00022692"/>
    </source>
</evidence>
<evidence type="ECO:0000313" key="8">
    <source>
        <dbReference type="EMBL" id="KAE9595483.1"/>
    </source>
</evidence>
<feature type="transmembrane region" description="Helical" evidence="6">
    <location>
        <begin position="23"/>
        <end position="42"/>
    </location>
</feature>
<name>A0A6A4NTB8_LUPAL</name>
<evidence type="ECO:0000256" key="6">
    <source>
        <dbReference type="SAM" id="Phobius"/>
    </source>
</evidence>
<dbReference type="PANTHER" id="PTHR11972:SF41">
    <property type="entry name" value="FERRIC REDUCTION OXIDASE 2"/>
    <property type="match status" value="1"/>
</dbReference>
<dbReference type="PANTHER" id="PTHR11972">
    <property type="entry name" value="NADPH OXIDASE"/>
    <property type="match status" value="1"/>
</dbReference>
<evidence type="ECO:0000313" key="9">
    <source>
        <dbReference type="Proteomes" id="UP000447434"/>
    </source>
</evidence>
<proteinExistence type="predicted"/>
<dbReference type="InterPro" id="IPR013130">
    <property type="entry name" value="Fe3_Rdtase_TM_dom"/>
</dbReference>
<evidence type="ECO:0000256" key="3">
    <source>
        <dbReference type="ARBA" id="ARBA00022989"/>
    </source>
</evidence>
<keyword evidence="5 6" id="KW-0472">Membrane</keyword>
<evidence type="ECO:0000256" key="4">
    <source>
        <dbReference type="ARBA" id="ARBA00023002"/>
    </source>
</evidence>
<feature type="transmembrane region" description="Helical" evidence="6">
    <location>
        <begin position="123"/>
        <end position="146"/>
    </location>
</feature>
<feature type="transmembrane region" description="Helical" evidence="6">
    <location>
        <begin position="176"/>
        <end position="196"/>
    </location>
</feature>
<feature type="transmembrane region" description="Helical" evidence="6">
    <location>
        <begin position="62"/>
        <end position="89"/>
    </location>
</feature>
<reference evidence="9" key="1">
    <citation type="journal article" date="2020" name="Nat. Commun.">
        <title>Genome sequence of the cluster root forming white lupin.</title>
        <authorList>
            <person name="Hufnagel B."/>
            <person name="Marques A."/>
            <person name="Soriano A."/>
            <person name="Marques L."/>
            <person name="Divol F."/>
            <person name="Doumas P."/>
            <person name="Sallet E."/>
            <person name="Mancinotti D."/>
            <person name="Carrere S."/>
            <person name="Marande W."/>
            <person name="Arribat S."/>
            <person name="Keller J."/>
            <person name="Huneau C."/>
            <person name="Blein T."/>
            <person name="Aime D."/>
            <person name="Laguerre M."/>
            <person name="Taylor J."/>
            <person name="Schubert V."/>
            <person name="Nelson M."/>
            <person name="Geu-Flores F."/>
            <person name="Crespi M."/>
            <person name="Gallardo-Guerrero K."/>
            <person name="Delaux P.-M."/>
            <person name="Salse J."/>
            <person name="Berges H."/>
            <person name="Guyot R."/>
            <person name="Gouzy J."/>
            <person name="Peret B."/>
        </authorList>
    </citation>
    <scope>NUCLEOTIDE SEQUENCE [LARGE SCALE GENOMIC DNA]</scope>
    <source>
        <strain evidence="9">cv. Amiga</strain>
    </source>
</reference>
<feature type="transmembrane region" description="Helical" evidence="6">
    <location>
        <begin position="217"/>
        <end position="240"/>
    </location>
</feature>